<dbReference type="SMART" id="SM00326">
    <property type="entry name" value="SH3"/>
    <property type="match status" value="1"/>
</dbReference>
<dbReference type="GO" id="GO:0031267">
    <property type="term" value="F:small GTPase binding"/>
    <property type="evidence" value="ECO:0007669"/>
    <property type="project" value="TreeGrafter"/>
</dbReference>
<dbReference type="InterPro" id="IPR032675">
    <property type="entry name" value="LRR_dom_sf"/>
</dbReference>
<evidence type="ECO:0000313" key="10">
    <source>
        <dbReference type="Proteomes" id="UP000007879"/>
    </source>
</evidence>
<dbReference type="CDD" id="cd01670">
    <property type="entry name" value="Death"/>
    <property type="match status" value="1"/>
</dbReference>
<evidence type="ECO:0000256" key="1">
    <source>
        <dbReference type="ARBA" id="ARBA00022443"/>
    </source>
</evidence>
<keyword evidence="6" id="KW-0175">Coiled coil</keyword>
<keyword evidence="3" id="KW-0433">Leucine-rich repeat</keyword>
<dbReference type="Gene3D" id="2.30.30.40">
    <property type="entry name" value="SH3 Domains"/>
    <property type="match status" value="1"/>
</dbReference>
<evidence type="ECO:0000313" key="9">
    <source>
        <dbReference type="EnsemblMetazoa" id="XP_019858260.1"/>
    </source>
</evidence>
<evidence type="ECO:0000259" key="8">
    <source>
        <dbReference type="PROSITE" id="PS50002"/>
    </source>
</evidence>
<evidence type="ECO:0000256" key="3">
    <source>
        <dbReference type="ARBA" id="ARBA00022614"/>
    </source>
</evidence>
<dbReference type="Gene3D" id="1.10.533.10">
    <property type="entry name" value="Death Domain, Fas"/>
    <property type="match status" value="1"/>
</dbReference>
<feature type="region of interest" description="Disordered" evidence="7">
    <location>
        <begin position="214"/>
        <end position="239"/>
    </location>
</feature>
<dbReference type="SUPFAM" id="SSF52047">
    <property type="entry name" value="RNI-like"/>
    <property type="match status" value="1"/>
</dbReference>
<dbReference type="AlphaFoldDB" id="A0AAN0JN90"/>
<dbReference type="PROSITE" id="PS50002">
    <property type="entry name" value="SH3"/>
    <property type="match status" value="1"/>
</dbReference>
<feature type="region of interest" description="Disordered" evidence="7">
    <location>
        <begin position="511"/>
        <end position="530"/>
    </location>
</feature>
<dbReference type="Gene3D" id="3.80.10.10">
    <property type="entry name" value="Ribonuclease Inhibitor"/>
    <property type="match status" value="1"/>
</dbReference>
<dbReference type="GeneID" id="109586505"/>
<dbReference type="GO" id="GO:0005634">
    <property type="term" value="C:nucleus"/>
    <property type="evidence" value="ECO:0007669"/>
    <property type="project" value="TreeGrafter"/>
</dbReference>
<organism evidence="9 10">
    <name type="scientific">Amphimedon queenslandica</name>
    <name type="common">Sponge</name>
    <dbReference type="NCBI Taxonomy" id="400682"/>
    <lineage>
        <taxon>Eukaryota</taxon>
        <taxon>Metazoa</taxon>
        <taxon>Porifera</taxon>
        <taxon>Demospongiae</taxon>
        <taxon>Heteroscleromorpha</taxon>
        <taxon>Haplosclerida</taxon>
        <taxon>Niphatidae</taxon>
        <taxon>Amphimedon</taxon>
    </lineage>
</organism>
<evidence type="ECO:0000256" key="6">
    <source>
        <dbReference type="SAM" id="Coils"/>
    </source>
</evidence>
<dbReference type="Proteomes" id="UP000007879">
    <property type="component" value="Unassembled WGS sequence"/>
</dbReference>
<dbReference type="InterPro" id="IPR001452">
    <property type="entry name" value="SH3_domain"/>
</dbReference>
<name>A0AAN0JN90_AMPQE</name>
<dbReference type="GO" id="GO:0006913">
    <property type="term" value="P:nucleocytoplasmic transport"/>
    <property type="evidence" value="ECO:0007669"/>
    <property type="project" value="TreeGrafter"/>
</dbReference>
<dbReference type="InterPro" id="IPR011029">
    <property type="entry name" value="DEATH-like_dom_sf"/>
</dbReference>
<accession>A0AAN0JN90</accession>
<evidence type="ECO:0000256" key="4">
    <source>
        <dbReference type="ARBA" id="ARBA00022737"/>
    </source>
</evidence>
<proteinExistence type="predicted"/>
<keyword evidence="1 5" id="KW-0728">SH3 domain</keyword>
<dbReference type="InterPro" id="IPR036028">
    <property type="entry name" value="SH3-like_dom_sf"/>
</dbReference>
<dbReference type="PANTHER" id="PTHR24113">
    <property type="entry name" value="RAN GTPASE-ACTIVATING PROTEIN 1"/>
    <property type="match status" value="1"/>
</dbReference>
<dbReference type="Pfam" id="PF00018">
    <property type="entry name" value="SH3_1"/>
    <property type="match status" value="1"/>
</dbReference>
<dbReference type="InterPro" id="IPR027038">
    <property type="entry name" value="RanGap"/>
</dbReference>
<feature type="compositionally biased region" description="Low complexity" evidence="7">
    <location>
        <begin position="219"/>
        <end position="232"/>
    </location>
</feature>
<reference evidence="10" key="1">
    <citation type="journal article" date="2010" name="Nature">
        <title>The Amphimedon queenslandica genome and the evolution of animal complexity.</title>
        <authorList>
            <person name="Srivastava M."/>
            <person name="Simakov O."/>
            <person name="Chapman J."/>
            <person name="Fahey B."/>
            <person name="Gauthier M.E."/>
            <person name="Mitros T."/>
            <person name="Richards G.S."/>
            <person name="Conaco C."/>
            <person name="Dacre M."/>
            <person name="Hellsten U."/>
            <person name="Larroux C."/>
            <person name="Putnam N.H."/>
            <person name="Stanke M."/>
            <person name="Adamska M."/>
            <person name="Darling A."/>
            <person name="Degnan S.M."/>
            <person name="Oakley T.H."/>
            <person name="Plachetzki D.C."/>
            <person name="Zhai Y."/>
            <person name="Adamski M."/>
            <person name="Calcino A."/>
            <person name="Cummins S.F."/>
            <person name="Goodstein D.M."/>
            <person name="Harris C."/>
            <person name="Jackson D.J."/>
            <person name="Leys S.P."/>
            <person name="Shu S."/>
            <person name="Woodcroft B.J."/>
            <person name="Vervoort M."/>
            <person name="Kosik K.S."/>
            <person name="Manning G."/>
            <person name="Degnan B.M."/>
            <person name="Rokhsar D.S."/>
        </authorList>
    </citation>
    <scope>NUCLEOTIDE SEQUENCE [LARGE SCALE GENOMIC DNA]</scope>
</reference>
<protein>
    <recommendedName>
        <fullName evidence="8">SH3 domain-containing protein</fullName>
    </recommendedName>
</protein>
<evidence type="ECO:0000256" key="7">
    <source>
        <dbReference type="SAM" id="MobiDB-lite"/>
    </source>
</evidence>
<feature type="coiled-coil region" evidence="6">
    <location>
        <begin position="557"/>
        <end position="584"/>
    </location>
</feature>
<keyword evidence="2" id="KW-0343">GTPase activation</keyword>
<feature type="coiled-coil region" evidence="6">
    <location>
        <begin position="469"/>
        <end position="496"/>
    </location>
</feature>
<dbReference type="GO" id="GO:0005829">
    <property type="term" value="C:cytosol"/>
    <property type="evidence" value="ECO:0007669"/>
    <property type="project" value="TreeGrafter"/>
</dbReference>
<reference evidence="9" key="2">
    <citation type="submission" date="2024-06" db="UniProtKB">
        <authorList>
            <consortium name="EnsemblMetazoa"/>
        </authorList>
    </citation>
    <scope>IDENTIFICATION</scope>
</reference>
<dbReference type="GO" id="GO:0005096">
    <property type="term" value="F:GTPase activator activity"/>
    <property type="evidence" value="ECO:0007669"/>
    <property type="project" value="UniProtKB-KW"/>
</dbReference>
<dbReference type="RefSeq" id="XP_019858260.1">
    <property type="nucleotide sequence ID" value="XM_020002701.1"/>
</dbReference>
<keyword evidence="10" id="KW-1185">Reference proteome</keyword>
<feature type="domain" description="SH3" evidence="8">
    <location>
        <begin position="605"/>
        <end position="666"/>
    </location>
</feature>
<sequence length="928" mass="104634">MASKPSHFPLDISKLKFVLKVLKHYKFPEARWFEFGLNLGLLYPTLEAIESAHRGNPSRCLMECLTKWLTKADDNVTTVGPIIWKTLANALREMDVKSVAIDISKTMADPVSEILQCYIGRLAQVVLTEESVDLLHTEGLISKDTLTKVKSCGCSLVGDPMLLILSAVAEDHSKLCTLTSILMKSKEAVSLASDIIIEYGKSFPSAVTVMPSCQEGSTSTSSRSGQLQDSSSETQVTTNTDATAQVETVIFYPDDKAEFDRMGDLRGTLIDDIAPLIEKSIPSLNHLKTYLGRCRPELKPRLKDANSFDDVMEVIEDECSITNVALLETIMNKYSIQDAGDMILAYQTHLDEFCENKLTMFCDRQLKRLSSSLLTCETIKFVLKWNPSEHSLSSIRALLWKTFKDNQVEVVVIKEGNSIIVTCYAPHYLMESLLVTARDNVDMLKEMGLISLTIGYYTVYDEHAIDEEVKSLMKKLEMVESERDDLLEENAKLKDTIDSLGISYQSQKVDESNKSSIQTSVLESEKGNSKKMTKAMQMEIDHLRSTLQSKTGIEETLIGVEKTLIEREKEIEQLQEKISLMNIQQLKETSITLRKDQSTQSIDQPKGPVYVAVRDWEARNSDELSIKKGEKLEIQEERTSGWWLAKSLDTDQEGFIHINLIEKVKDSQLSTLESLELFHYAMTENVGIPKIKEIKMSSNVERASLFLSLIKQDSVLLDQLRKREHEKPKAIRWYDDGVELTSPSLIQCQEVVSLLTYEHKTVNIIKSSPDVVCDLFPVLLQNNKVTYLRIQETQLTQDCISSLCNLLANNKSLLNLHFVICSVDDKAVSDISNALQTHNNTLLTLTLFNNPHITSVSAQSLYELIINNSTLIGLEVRGTSISSDGIVLILQSLTINKNITLHLDIKDRDTCTEYYDYNVIKDRVIFYG</sequence>
<keyword evidence="4" id="KW-0677">Repeat</keyword>
<dbReference type="GO" id="GO:0048471">
    <property type="term" value="C:perinuclear region of cytoplasm"/>
    <property type="evidence" value="ECO:0007669"/>
    <property type="project" value="TreeGrafter"/>
</dbReference>
<dbReference type="PANTHER" id="PTHR24113:SF12">
    <property type="entry name" value="RAN GTPASE-ACTIVATING PROTEIN 1"/>
    <property type="match status" value="1"/>
</dbReference>
<evidence type="ECO:0000256" key="5">
    <source>
        <dbReference type="PROSITE-ProRule" id="PRU00192"/>
    </source>
</evidence>
<dbReference type="SUPFAM" id="SSF50044">
    <property type="entry name" value="SH3-domain"/>
    <property type="match status" value="1"/>
</dbReference>
<evidence type="ECO:0000256" key="2">
    <source>
        <dbReference type="ARBA" id="ARBA00022468"/>
    </source>
</evidence>
<dbReference type="EnsemblMetazoa" id="XM_020002701.1">
    <property type="protein sequence ID" value="XP_019858260.1"/>
    <property type="gene ID" value="LOC109586505"/>
</dbReference>